<organism evidence="1 2">
    <name type="scientific">Citrus x changshan-huyou</name>
    <dbReference type="NCBI Taxonomy" id="2935761"/>
    <lineage>
        <taxon>Eukaryota</taxon>
        <taxon>Viridiplantae</taxon>
        <taxon>Streptophyta</taxon>
        <taxon>Embryophyta</taxon>
        <taxon>Tracheophyta</taxon>
        <taxon>Spermatophyta</taxon>
        <taxon>Magnoliopsida</taxon>
        <taxon>eudicotyledons</taxon>
        <taxon>Gunneridae</taxon>
        <taxon>Pentapetalae</taxon>
        <taxon>rosids</taxon>
        <taxon>malvids</taxon>
        <taxon>Sapindales</taxon>
        <taxon>Rutaceae</taxon>
        <taxon>Aurantioideae</taxon>
        <taxon>Citrus</taxon>
    </lineage>
</organism>
<accession>A0AAP0LLB1</accession>
<sequence>MGHFHALQERGKAAQTQLMQGQCGLSRTSIFFPSQIGTKQWQYYEFGPEVVPELVCLPRMAGAIEVYYKQIHEGEQKKRSNQIESAGGKVRVLLVGNYSIKMEKYKMAASAILTPKVGYGFADELKTAWFWVRKVLDKPHDVDVYLRNYMVDMVD</sequence>
<gene>
    <name evidence="1" type="ORF">WN944_029255</name>
</gene>
<evidence type="ECO:0000313" key="2">
    <source>
        <dbReference type="Proteomes" id="UP001428341"/>
    </source>
</evidence>
<dbReference type="Proteomes" id="UP001428341">
    <property type="component" value="Unassembled WGS sequence"/>
</dbReference>
<dbReference type="EMBL" id="JBCGBO010000025">
    <property type="protein sequence ID" value="KAK9177236.1"/>
    <property type="molecule type" value="Genomic_DNA"/>
</dbReference>
<comment type="caution">
    <text evidence="1">The sequence shown here is derived from an EMBL/GenBank/DDBJ whole genome shotgun (WGS) entry which is preliminary data.</text>
</comment>
<keyword evidence="2" id="KW-1185">Reference proteome</keyword>
<name>A0AAP0LLB1_9ROSI</name>
<reference evidence="1 2" key="1">
    <citation type="submission" date="2024-05" db="EMBL/GenBank/DDBJ databases">
        <title>Haplotype-resolved chromosome-level genome assembly of Huyou (Citrus changshanensis).</title>
        <authorList>
            <person name="Miao C."/>
            <person name="Chen W."/>
            <person name="Wu Y."/>
            <person name="Wang L."/>
            <person name="Zhao S."/>
            <person name="Grierson D."/>
            <person name="Xu C."/>
            <person name="Chen K."/>
        </authorList>
    </citation>
    <scope>NUCLEOTIDE SEQUENCE [LARGE SCALE GENOMIC DNA]</scope>
    <source>
        <strain evidence="1">01-14</strain>
        <tissue evidence="1">Leaf</tissue>
    </source>
</reference>
<dbReference type="PANTHER" id="PTHR35744:SF4">
    <property type="entry name" value="OS04G0464600 PROTEIN"/>
    <property type="match status" value="1"/>
</dbReference>
<protein>
    <submittedName>
        <fullName evidence="1">Uncharacterized protein</fullName>
    </submittedName>
</protein>
<evidence type="ECO:0000313" key="1">
    <source>
        <dbReference type="EMBL" id="KAK9177236.1"/>
    </source>
</evidence>
<proteinExistence type="predicted"/>
<dbReference type="PANTHER" id="PTHR35744">
    <property type="entry name" value="C2H2-TYPE DOMAIN-CONTAINING PROTEIN"/>
    <property type="match status" value="1"/>
</dbReference>
<dbReference type="AlphaFoldDB" id="A0AAP0LLB1"/>